<organism evidence="1 2">
    <name type="scientific">Citrus sinensis</name>
    <name type="common">Sweet orange</name>
    <name type="synonym">Citrus aurantium var. sinensis</name>
    <dbReference type="NCBI Taxonomy" id="2711"/>
    <lineage>
        <taxon>Eukaryota</taxon>
        <taxon>Viridiplantae</taxon>
        <taxon>Streptophyta</taxon>
        <taxon>Embryophyta</taxon>
        <taxon>Tracheophyta</taxon>
        <taxon>Spermatophyta</taxon>
        <taxon>Magnoliopsida</taxon>
        <taxon>eudicotyledons</taxon>
        <taxon>Gunneridae</taxon>
        <taxon>Pentapetalae</taxon>
        <taxon>rosids</taxon>
        <taxon>malvids</taxon>
        <taxon>Sapindales</taxon>
        <taxon>Rutaceae</taxon>
        <taxon>Aurantioideae</taxon>
        <taxon>Citrus</taxon>
    </lineage>
</organism>
<accession>A0ACB8LL67</accession>
<comment type="caution">
    <text evidence="1">The sequence shown here is derived from an EMBL/GenBank/DDBJ whole genome shotgun (WGS) entry which is preliminary data.</text>
</comment>
<name>A0ACB8LL67_CITSI</name>
<dbReference type="Proteomes" id="UP000829398">
    <property type="component" value="Chromosome 4"/>
</dbReference>
<proteinExistence type="predicted"/>
<dbReference type="EMBL" id="CM039173">
    <property type="protein sequence ID" value="KAH9774191.1"/>
    <property type="molecule type" value="Genomic_DNA"/>
</dbReference>
<evidence type="ECO:0000313" key="1">
    <source>
        <dbReference type="EMBL" id="KAH9774191.1"/>
    </source>
</evidence>
<keyword evidence="2" id="KW-1185">Reference proteome</keyword>
<evidence type="ECO:0000313" key="2">
    <source>
        <dbReference type="Proteomes" id="UP000829398"/>
    </source>
</evidence>
<reference evidence="2" key="1">
    <citation type="journal article" date="2023" name="Hortic. Res.">
        <title>A chromosome-level phased genome enabling allele-level studies in sweet orange: a case study on citrus Huanglongbing tolerance.</title>
        <authorList>
            <person name="Wu B."/>
            <person name="Yu Q."/>
            <person name="Deng Z."/>
            <person name="Duan Y."/>
            <person name="Luo F."/>
            <person name="Gmitter F. Jr."/>
        </authorList>
    </citation>
    <scope>NUCLEOTIDE SEQUENCE [LARGE SCALE GENOMIC DNA]</scope>
    <source>
        <strain evidence="2">cv. Valencia</strain>
    </source>
</reference>
<protein>
    <submittedName>
        <fullName evidence="1">B3 domain-containing transcription factor FUS3</fullName>
    </submittedName>
</protein>
<sequence>MTMEEKLNSDDDRTLAAAMDLGGYKANAKAWSSMATLLGIDEEETVMMPSNAVNGVQVISQDHAEPAGAGCDCSRSRRFRRRVSRSCRLRYRRVAADNPLVLNPRVNRLPVQPPPPPPVREINPFLMRFLFEKQLKNSDVNAAGRIVLPKKLAETYLPPVNEKAGFWMHLEDMDFNKVWTFKFRFWPNNRGRMYIFENTRAFIKRYCLELGDYIMVYKDELEGSYLVRARKKGNYVPVHDQSNQVDNNANFPSINLEELVRCGNNYPKDACEVDTSDYAHLILTPCCESLDFAPDPPLG</sequence>
<gene>
    <name evidence="1" type="ORF">KPL71_013568</name>
</gene>